<evidence type="ECO:0000256" key="7">
    <source>
        <dbReference type="SAM" id="SignalP"/>
    </source>
</evidence>
<dbReference type="InterPro" id="IPR001404">
    <property type="entry name" value="Hsp90_fam"/>
</dbReference>
<dbReference type="PIRSF" id="PIRSF002583">
    <property type="entry name" value="Hsp90"/>
    <property type="match status" value="1"/>
</dbReference>
<dbReference type="PRINTS" id="PR00775">
    <property type="entry name" value="HEATSHOCK90"/>
</dbReference>
<dbReference type="Gene3D" id="1.20.120.790">
    <property type="entry name" value="Heat shock protein 90, C-terminal domain"/>
    <property type="match status" value="1"/>
</dbReference>
<dbReference type="PROSITE" id="PS00298">
    <property type="entry name" value="HSP90"/>
    <property type="match status" value="1"/>
</dbReference>
<dbReference type="InterPro" id="IPR020568">
    <property type="entry name" value="Ribosomal_Su5_D2-typ_SF"/>
</dbReference>
<comment type="caution">
    <text evidence="8">The sequence shown here is derived from an EMBL/GenBank/DDBJ whole genome shotgun (WGS) entry which is preliminary data.</text>
</comment>
<gene>
    <name evidence="8" type="ORF">RDB_LOCUS6609</name>
</gene>
<comment type="similarity">
    <text evidence="1">Belongs to the heat shock protein 90 family.</text>
</comment>
<dbReference type="EMBL" id="CAJMWV010000323">
    <property type="protein sequence ID" value="CAE6387867.1"/>
    <property type="molecule type" value="Genomic_DNA"/>
</dbReference>
<feature type="chain" id="PRO_5034133400" evidence="7">
    <location>
        <begin position="26"/>
        <end position="848"/>
    </location>
</feature>
<keyword evidence="2 5" id="KW-0547">Nucleotide-binding</keyword>
<dbReference type="OrthoDB" id="268521at2759"/>
<dbReference type="SUPFAM" id="SSF55874">
    <property type="entry name" value="ATPase domain of HSP90 chaperone/DNA topoisomerase II/histidine kinase"/>
    <property type="match status" value="1"/>
</dbReference>
<feature type="binding site" evidence="5">
    <location>
        <position position="110"/>
    </location>
    <ligand>
        <name>ATP</name>
        <dbReference type="ChEBI" id="CHEBI:30616"/>
    </ligand>
</feature>
<evidence type="ECO:0000313" key="9">
    <source>
        <dbReference type="Proteomes" id="UP000663831"/>
    </source>
</evidence>
<dbReference type="GO" id="GO:0140662">
    <property type="term" value="F:ATP-dependent protein folding chaperone"/>
    <property type="evidence" value="ECO:0007669"/>
    <property type="project" value="InterPro"/>
</dbReference>
<dbReference type="GO" id="GO:0005524">
    <property type="term" value="F:ATP binding"/>
    <property type="evidence" value="ECO:0007669"/>
    <property type="project" value="UniProtKB-KW"/>
</dbReference>
<organism evidence="8 9">
    <name type="scientific">Rhizoctonia solani</name>
    <dbReference type="NCBI Taxonomy" id="456999"/>
    <lineage>
        <taxon>Eukaryota</taxon>
        <taxon>Fungi</taxon>
        <taxon>Dikarya</taxon>
        <taxon>Basidiomycota</taxon>
        <taxon>Agaricomycotina</taxon>
        <taxon>Agaricomycetes</taxon>
        <taxon>Cantharellales</taxon>
        <taxon>Ceratobasidiaceae</taxon>
        <taxon>Rhizoctonia</taxon>
    </lineage>
</organism>
<evidence type="ECO:0000256" key="5">
    <source>
        <dbReference type="PIRSR" id="PIRSR002583-1"/>
    </source>
</evidence>
<feature type="signal peptide" evidence="7">
    <location>
        <begin position="1"/>
        <end position="25"/>
    </location>
</feature>
<dbReference type="Gene3D" id="3.30.565.10">
    <property type="entry name" value="Histidine kinase-like ATPase, C-terminal domain"/>
    <property type="match status" value="1"/>
</dbReference>
<evidence type="ECO:0000256" key="2">
    <source>
        <dbReference type="ARBA" id="ARBA00022741"/>
    </source>
</evidence>
<evidence type="ECO:0000256" key="3">
    <source>
        <dbReference type="ARBA" id="ARBA00022840"/>
    </source>
</evidence>
<dbReference type="Gene3D" id="3.40.50.11260">
    <property type="match status" value="1"/>
</dbReference>
<evidence type="ECO:0000313" key="8">
    <source>
        <dbReference type="EMBL" id="CAE6387867.1"/>
    </source>
</evidence>
<feature type="binding site" evidence="5">
    <location>
        <position position="55"/>
    </location>
    <ligand>
        <name>ATP</name>
        <dbReference type="ChEBI" id="CHEBI:30616"/>
    </ligand>
</feature>
<dbReference type="PANTHER" id="PTHR11528">
    <property type="entry name" value="HEAT SHOCK PROTEIN 90 FAMILY MEMBER"/>
    <property type="match status" value="1"/>
</dbReference>
<sequence length="848" mass="95674">MRFYRGAVLTVSVLGSLVSAQGGTAKKFEYQSDVSRLRNIVINSLYSHKDVFLRELISNANDALEKLRLISLTDKSYQVPDSPLNITIKLVKNAEGSGGRVIITDTGIGMSADELAKNLGTLAKSGTSEFLNKAEKDTSGNLIGQFGLGFYSSFLVSDKVEVASLPPVSKANPEPVQHLFRSGSDDSSFEIAADPRGNSLGHSGTEITMYLKDEALEFLDEQRVRDLVAKHSAFATSFPLYLQTFKTEEVPDEEAIVAAKEAEPEATSTSVAEPKETKSADLDEDEAIVEDVKEDDEKKDEPAPPPTPMKNVTTEEWVRLNDQAPLWMRQVTHKRPKSSINDHFYFRDQKDVTKDEVNQFFMSTFKEHNGPLAHSIYKGDSGPVSFRTMFFIPSELNEKFWQTAKPELNNIRLMVKRVFITSDLGANPMPKWLSWLKAIVDADDLPLNVSRETLQSNRFLRQIPNILMRRFINLVDKMSKDEENPELFRKFMKTYGSIIKLGAVESPKEQQKLAGLARWETNLRNFTSLDQYVESRKKGQTQIFFLAGIGQRPEELAKSLFVEKLHARGYEVLLLNDPMDEILMSHLRNWKGMQFQDAAKKGLKFGDEDEDAEEEKARLEELKETYKPLLEYLKNETSNIVLDVVLSNRLVTSPCAIVADAYGYSANMERLMAAQTGNKMKENDFMHDWAKKQKFLEINPNSPLIEGMLKKVQVLNDVEEGEEKDSQLEEELKEVASILVDGALVRSGFEVPDSHLFFTRMDRVLRRSLGVSESAKGDETVKPAPPVDETPLEEPGVMPEGAFEDITDNTAEQQTFQPKVDVKVDALKDEEIEAMLNKKEQEIKHEEL</sequence>
<dbReference type="InterPro" id="IPR020575">
    <property type="entry name" value="Hsp90_N"/>
</dbReference>
<feature type="binding site" evidence="5">
    <location>
        <position position="451"/>
    </location>
    <ligand>
        <name>ATP</name>
        <dbReference type="ChEBI" id="CHEBI:30616"/>
    </ligand>
</feature>
<feature type="binding site" evidence="5">
    <location>
        <begin position="145"/>
        <end position="150"/>
    </location>
    <ligand>
        <name>ATP</name>
        <dbReference type="ChEBI" id="CHEBI:30616"/>
    </ligand>
</feature>
<reference evidence="8" key="1">
    <citation type="submission" date="2021-01" db="EMBL/GenBank/DDBJ databases">
        <authorList>
            <person name="Kaushik A."/>
        </authorList>
    </citation>
    <scope>NUCLEOTIDE SEQUENCE</scope>
    <source>
        <strain evidence="8">AG3-1AP</strain>
    </source>
</reference>
<feature type="region of interest" description="Disordered" evidence="6">
    <location>
        <begin position="260"/>
        <end position="314"/>
    </location>
</feature>
<evidence type="ECO:0000256" key="4">
    <source>
        <dbReference type="ARBA" id="ARBA00023186"/>
    </source>
</evidence>
<feature type="binding site" evidence="5">
    <location>
        <position position="105"/>
    </location>
    <ligand>
        <name>ATP</name>
        <dbReference type="ChEBI" id="CHEBI:30616"/>
    </ligand>
</feature>
<feature type="binding site" evidence="5">
    <location>
        <position position="59"/>
    </location>
    <ligand>
        <name>ATP</name>
        <dbReference type="ChEBI" id="CHEBI:30616"/>
    </ligand>
</feature>
<dbReference type="Pfam" id="PF00183">
    <property type="entry name" value="HSP90"/>
    <property type="match status" value="1"/>
</dbReference>
<dbReference type="AlphaFoldDB" id="A0A8H2WMD5"/>
<evidence type="ECO:0000256" key="6">
    <source>
        <dbReference type="SAM" id="MobiDB-lite"/>
    </source>
</evidence>
<dbReference type="SUPFAM" id="SSF54211">
    <property type="entry name" value="Ribosomal protein S5 domain 2-like"/>
    <property type="match status" value="1"/>
</dbReference>
<feature type="binding site" evidence="5">
    <location>
        <position position="124"/>
    </location>
    <ligand>
        <name>ATP</name>
        <dbReference type="ChEBI" id="CHEBI:30616"/>
    </ligand>
</feature>
<dbReference type="GO" id="GO:0016887">
    <property type="term" value="F:ATP hydrolysis activity"/>
    <property type="evidence" value="ECO:0007669"/>
    <property type="project" value="InterPro"/>
</dbReference>
<feature type="binding site" evidence="5">
    <location>
        <position position="205"/>
    </location>
    <ligand>
        <name>ATP</name>
        <dbReference type="ChEBI" id="CHEBI:30616"/>
    </ligand>
</feature>
<dbReference type="InterPro" id="IPR036890">
    <property type="entry name" value="HATPase_C_sf"/>
</dbReference>
<dbReference type="NCBIfam" id="NF003555">
    <property type="entry name" value="PRK05218.1"/>
    <property type="match status" value="1"/>
</dbReference>
<feature type="compositionally biased region" description="Acidic residues" evidence="6">
    <location>
        <begin position="282"/>
        <end position="294"/>
    </location>
</feature>
<protein>
    <submittedName>
        <fullName evidence="8">Uncharacterized protein</fullName>
    </submittedName>
</protein>
<proteinExistence type="inferred from homology"/>
<accession>A0A8H2WMD5</accession>
<dbReference type="Pfam" id="PF13589">
    <property type="entry name" value="HATPase_c_3"/>
    <property type="match status" value="1"/>
</dbReference>
<name>A0A8H2WMD5_9AGAM</name>
<dbReference type="Proteomes" id="UP000663831">
    <property type="component" value="Unassembled WGS sequence"/>
</dbReference>
<dbReference type="InterPro" id="IPR019805">
    <property type="entry name" value="Heat_shock_protein_90_CS"/>
</dbReference>
<keyword evidence="3 5" id="KW-0067">ATP-binding</keyword>
<dbReference type="CDD" id="cd16927">
    <property type="entry name" value="HATPase_Hsp90-like"/>
    <property type="match status" value="1"/>
</dbReference>
<dbReference type="SUPFAM" id="SSF110942">
    <property type="entry name" value="HSP90 C-terminal domain"/>
    <property type="match status" value="1"/>
</dbReference>
<dbReference type="Gene3D" id="3.30.230.80">
    <property type="match status" value="1"/>
</dbReference>
<feature type="binding site" evidence="5">
    <location>
        <position position="118"/>
    </location>
    <ligand>
        <name>ATP</name>
        <dbReference type="ChEBI" id="CHEBI:30616"/>
    </ligand>
</feature>
<feature type="region of interest" description="Disordered" evidence="6">
    <location>
        <begin position="771"/>
        <end position="814"/>
    </location>
</feature>
<feature type="binding site" evidence="5">
    <location>
        <begin position="125"/>
        <end position="126"/>
    </location>
    <ligand>
        <name>ATP</name>
        <dbReference type="ChEBI" id="CHEBI:30616"/>
    </ligand>
</feature>
<dbReference type="InterPro" id="IPR037196">
    <property type="entry name" value="HSP90_C"/>
</dbReference>
<evidence type="ECO:0000256" key="1">
    <source>
        <dbReference type="ARBA" id="ARBA00008239"/>
    </source>
</evidence>
<dbReference type="GO" id="GO:0051082">
    <property type="term" value="F:unfolded protein binding"/>
    <property type="evidence" value="ECO:0007669"/>
    <property type="project" value="InterPro"/>
</dbReference>
<keyword evidence="7" id="KW-0732">Signal</keyword>
<keyword evidence="4" id="KW-0143">Chaperone</keyword>